<dbReference type="OrthoDB" id="2419400at2759"/>
<accession>A0A427YRK9</accession>
<dbReference type="InterPro" id="IPR018946">
    <property type="entry name" value="PhoD-like_MPP"/>
</dbReference>
<protein>
    <recommendedName>
        <fullName evidence="2">PhoD-like phosphatase domain-containing protein</fullName>
    </recommendedName>
</protein>
<dbReference type="PANTHER" id="PTHR46689">
    <property type="entry name" value="MEMBRANE PROTEIN, PUTATIVE-RELATED"/>
    <property type="match status" value="1"/>
</dbReference>
<dbReference type="CDD" id="cd07389">
    <property type="entry name" value="MPP_PhoD"/>
    <property type="match status" value="1"/>
</dbReference>
<feature type="region of interest" description="Disordered" evidence="1">
    <location>
        <begin position="329"/>
        <end position="351"/>
    </location>
</feature>
<keyword evidence="4" id="KW-1185">Reference proteome</keyword>
<evidence type="ECO:0000313" key="3">
    <source>
        <dbReference type="EMBL" id="RSH93656.1"/>
    </source>
</evidence>
<feature type="compositionally biased region" description="Polar residues" evidence="1">
    <location>
        <begin position="86"/>
        <end position="100"/>
    </location>
</feature>
<dbReference type="Pfam" id="PF19050">
    <property type="entry name" value="PhoD_2"/>
    <property type="match status" value="2"/>
</dbReference>
<feature type="compositionally biased region" description="Low complexity" evidence="1">
    <location>
        <begin position="156"/>
        <end position="167"/>
    </location>
</feature>
<feature type="compositionally biased region" description="Basic and acidic residues" evidence="1">
    <location>
        <begin position="207"/>
        <end position="228"/>
    </location>
</feature>
<organism evidence="3 4">
    <name type="scientific">Saitozyma podzolica</name>
    <dbReference type="NCBI Taxonomy" id="1890683"/>
    <lineage>
        <taxon>Eukaryota</taxon>
        <taxon>Fungi</taxon>
        <taxon>Dikarya</taxon>
        <taxon>Basidiomycota</taxon>
        <taxon>Agaricomycotina</taxon>
        <taxon>Tremellomycetes</taxon>
        <taxon>Tremellales</taxon>
        <taxon>Trimorphomycetaceae</taxon>
        <taxon>Saitozyma</taxon>
    </lineage>
</organism>
<evidence type="ECO:0000313" key="4">
    <source>
        <dbReference type="Proteomes" id="UP000279259"/>
    </source>
</evidence>
<sequence length="1281" mass="138707">MSTATLPSSTVPFQNLPGAFLAHLPTLPAYMAALLPLAAPTALTAHTRPRCHQIYVLSADGSRLFLLDPSKPPPHEEPPPYAAISSPGTTNHHLSPSSGEVSLIREGSGNGLSPISSPGSPGPAVVQPTGLGLRTGPGAGSASGLSPGPSSPGLPFPTLGGSGTLLLPPQPSKAGPSRHRASTMSAIAHRSLSPEYVPRRPRGRVHSSYEHSLTLREHGERRERDGRNGTRSAMSSPGLSTGHLGAGEETPLLGMAAERSRRGLWRAIWCGELEEGDERTSWGAGWARFWNPVGRSVYWRGLVHLWLLNFPFLGPPAMSRETYVACTGTPRVASPRRRDTRRHSAAHHAPDRCGGMVAHAVHLAFGGASRVHRPLLILRPVVLPTHQTRRHSLLDDSGPRAVPDRAGHDLWSASVPPRREEVGAVAGGCGAGESMTGQREFRRRSIAEEDGVRDEDGFVLVQRRDHTSFATGHRAEHLSRHAAAAAHASYYAHPSLHLHSYLKSNGANGIHANGNGIVDGDREGAVVKGMNEAYAKPQPQLDGADGPKPTPIPVAPSAGPEAVPNGAQTAQDKVGTDGTVEEEGGKPTAGKPSGMDKGALEMNGEAGGTITSPGPTAQEVKAFQEKLMANGEAGVGSVPGAPPKVQDGQPETLAVPRAQQVERPAPEGRGAEFWSVTERMDPHLQLMCGPLLSYYTVQDGVWQGAAMVVAADAGSDYSRNPSISLTFQPYLAHVYPSTDATPAATRTPAEPAASAQPGTNNGIAAPTLLPPQTIQGQKIHTYESTNGSSTFWRFMLEVPLQDVEMVVRYRLNGGAEMEFVIPKRGENFRWAAHSCNGFSSGVNPDEFKGSYPSGYDPVWEDLLAHHHERPYHCMVGGGDQIYCDALTREPELQSWINAPNRKEKLGHPLTDEMRVAIDRFYFNHYCKIFRSNAFGRANSSIPMVNMLDDHDLIDGFGTYDDETQSAPVMSFIGSRGYFWFLLFQLFVCDAVDGTNPTVGTHVLKSMIIGGPGAWIPFPSHSLLVYLGPKVEMLALDCRAERKLGRIVSKETYAKVFGEVRKLKGKGVEQLVLLLGVPIAYPRMSFLEHFLDFKYNPINILARHNALGLGGMVNKFNQASELLDDLNDHWCANVHKKERNWLVLECQKLALEMNSRITFLSGDVHLAAVGCLFTKHRGDHKPRDPEKDHRYMLNVVTSAIVNTPPPAGAATMVAFLGANKHRTLQDTDGSPLKRKLVLARRNYASVDYLENGELLFDFRIEKSQGVGETKSYPLKVPPPRWA</sequence>
<evidence type="ECO:0000256" key="1">
    <source>
        <dbReference type="SAM" id="MobiDB-lite"/>
    </source>
</evidence>
<dbReference type="InterPro" id="IPR043904">
    <property type="entry name" value="PhoD_2-like"/>
</dbReference>
<proteinExistence type="predicted"/>
<dbReference type="STRING" id="1890683.A0A427YRK9"/>
<feature type="compositionally biased region" description="Basic residues" evidence="1">
    <location>
        <begin position="334"/>
        <end position="346"/>
    </location>
</feature>
<feature type="region of interest" description="Disordered" evidence="1">
    <location>
        <begin position="536"/>
        <end position="615"/>
    </location>
</feature>
<name>A0A427YRK9_9TREE</name>
<dbReference type="InterPro" id="IPR038607">
    <property type="entry name" value="PhoD-like_sf"/>
</dbReference>
<feature type="compositionally biased region" description="Low complexity" evidence="1">
    <location>
        <begin position="111"/>
        <end position="123"/>
    </location>
</feature>
<evidence type="ECO:0000259" key="2">
    <source>
        <dbReference type="Pfam" id="PF19050"/>
    </source>
</evidence>
<feature type="region of interest" description="Disordered" evidence="1">
    <location>
        <begin position="67"/>
        <end position="248"/>
    </location>
</feature>
<dbReference type="GO" id="GO:0016020">
    <property type="term" value="C:membrane"/>
    <property type="evidence" value="ECO:0007669"/>
    <property type="project" value="TreeGrafter"/>
</dbReference>
<dbReference type="Proteomes" id="UP000279259">
    <property type="component" value="Unassembled WGS sequence"/>
</dbReference>
<gene>
    <name evidence="3" type="ORF">EHS25_006302</name>
</gene>
<reference evidence="3 4" key="1">
    <citation type="submission" date="2018-11" db="EMBL/GenBank/DDBJ databases">
        <title>Genome sequence of Saitozyma podzolica DSM 27192.</title>
        <authorList>
            <person name="Aliyu H."/>
            <person name="Gorte O."/>
            <person name="Ochsenreither K."/>
        </authorList>
    </citation>
    <scope>NUCLEOTIDE SEQUENCE [LARGE SCALE GENOMIC DNA]</scope>
    <source>
        <strain evidence="3 4">DSM 27192</strain>
    </source>
</reference>
<dbReference type="Gene3D" id="3.60.21.70">
    <property type="entry name" value="PhoD-like phosphatase"/>
    <property type="match status" value="1"/>
</dbReference>
<feature type="region of interest" description="Disordered" evidence="1">
    <location>
        <begin position="740"/>
        <end position="769"/>
    </location>
</feature>
<feature type="domain" description="PhoD-like phosphatase" evidence="2">
    <location>
        <begin position="813"/>
        <end position="1090"/>
    </location>
</feature>
<dbReference type="PANTHER" id="PTHR46689:SF1">
    <property type="entry name" value="PHOD-LIKE PHOSPHATASE DOMAIN-CONTAINING PROTEIN"/>
    <property type="match status" value="1"/>
</dbReference>
<feature type="domain" description="PhoD-like phosphatase" evidence="2">
    <location>
        <begin position="1108"/>
        <end position="1211"/>
    </location>
</feature>
<comment type="caution">
    <text evidence="3">The sequence shown here is derived from an EMBL/GenBank/DDBJ whole genome shotgun (WGS) entry which is preliminary data.</text>
</comment>
<feature type="compositionally biased region" description="Low complexity" evidence="1">
    <location>
        <begin position="740"/>
        <end position="755"/>
    </location>
</feature>
<dbReference type="EMBL" id="RSCD01000003">
    <property type="protein sequence ID" value="RSH93656.1"/>
    <property type="molecule type" value="Genomic_DNA"/>
</dbReference>